<dbReference type="EMBL" id="VZBT01000068">
    <property type="protein sequence ID" value="MQO04200.1"/>
    <property type="molecule type" value="Genomic_DNA"/>
</dbReference>
<comment type="caution">
    <text evidence="1">The sequence shown here is derived from an EMBL/GenBank/DDBJ whole genome shotgun (WGS) entry which is preliminary data.</text>
</comment>
<dbReference type="RefSeq" id="WP_119238379.1">
    <property type="nucleotide sequence ID" value="NZ_JAPDUO010000035.1"/>
</dbReference>
<evidence type="ECO:0000313" key="1">
    <source>
        <dbReference type="EMBL" id="MCW4092213.1"/>
    </source>
</evidence>
<gene>
    <name evidence="3" type="ORF">DW064_13670</name>
    <name evidence="2" type="ORF">F7D62_08790</name>
    <name evidence="1" type="ORF">ONT05_01365</name>
</gene>
<evidence type="ECO:0000313" key="6">
    <source>
        <dbReference type="Proteomes" id="UP001209074"/>
    </source>
</evidence>
<sequence length="95" mass="11225">MANDSSMLNIDMVDQFGKNIANVSAQTLEIFSRLGQQLQTVNSVWNDDNYDNFQDNFEHNIMKKIQEVSAEMELFSDYIKKQCEIQRMYKANKYR</sequence>
<evidence type="ECO:0000313" key="4">
    <source>
        <dbReference type="Proteomes" id="UP000284562"/>
    </source>
</evidence>
<dbReference type="AlphaFoldDB" id="A0A3R6FYS1"/>
<evidence type="ECO:0000313" key="3">
    <source>
        <dbReference type="EMBL" id="RHK46191.1"/>
    </source>
</evidence>
<proteinExistence type="predicted"/>
<evidence type="ECO:0000313" key="2">
    <source>
        <dbReference type="EMBL" id="MQO04200.1"/>
    </source>
</evidence>
<evidence type="ECO:0008006" key="7">
    <source>
        <dbReference type="Google" id="ProtNLM"/>
    </source>
</evidence>
<name>A0A3R6FYS1_9BACT</name>
<accession>A0A3R6FYS1</accession>
<organism evidence="1 6">
    <name type="scientific">Segatella copri</name>
    <dbReference type="NCBI Taxonomy" id="165179"/>
    <lineage>
        <taxon>Bacteria</taxon>
        <taxon>Pseudomonadati</taxon>
        <taxon>Bacteroidota</taxon>
        <taxon>Bacteroidia</taxon>
        <taxon>Bacteroidales</taxon>
        <taxon>Prevotellaceae</taxon>
        <taxon>Segatella</taxon>
    </lineage>
</organism>
<dbReference type="Gene3D" id="1.10.287.1060">
    <property type="entry name" value="ESAT-6-like"/>
    <property type="match status" value="1"/>
</dbReference>
<reference evidence="1" key="3">
    <citation type="submission" date="2022-11" db="EMBL/GenBank/DDBJ databases">
        <title>Genomic repertoires linked with pathogenic potency of arthritogenic Prevotella copri isolated from the gut of rheumatoid arthritis patients.</title>
        <authorList>
            <person name="Nii T."/>
            <person name="Maeda Y."/>
            <person name="Motooka D."/>
            <person name="Naito M."/>
            <person name="Matsumoto Y."/>
            <person name="Ogawa T."/>
            <person name="Oguro-Igashira E."/>
            <person name="Kishikawa T."/>
            <person name="Yamashita M."/>
            <person name="Koizumi S."/>
            <person name="Kurakawa T."/>
            <person name="Okumura R."/>
            <person name="Kayama H."/>
            <person name="Murakami M."/>
            <person name="Sakaguchi T."/>
            <person name="Das B."/>
            <person name="Nakamura S."/>
            <person name="Okada Y."/>
            <person name="Kumanogoh A."/>
            <person name="Takeda K."/>
        </authorList>
    </citation>
    <scope>NUCLEOTIDE SEQUENCE</scope>
    <source>
        <strain evidence="1">N016-13</strain>
    </source>
</reference>
<dbReference type="Proteomes" id="UP000284562">
    <property type="component" value="Unassembled WGS sequence"/>
</dbReference>
<dbReference type="EMBL" id="QRNN01000079">
    <property type="protein sequence ID" value="RHK46191.1"/>
    <property type="molecule type" value="Genomic_DNA"/>
</dbReference>
<dbReference type="EMBL" id="JAPDUS010000002">
    <property type="protein sequence ID" value="MCW4092213.1"/>
    <property type="molecule type" value="Genomic_DNA"/>
</dbReference>
<dbReference type="InterPro" id="IPR029013">
    <property type="entry name" value="HP0062-like_sf"/>
</dbReference>
<reference evidence="3 4" key="1">
    <citation type="submission" date="2018-08" db="EMBL/GenBank/DDBJ databases">
        <title>A genome reference for cultivated species of the human gut microbiota.</title>
        <authorList>
            <person name="Zou Y."/>
            <person name="Xue W."/>
            <person name="Luo G."/>
        </authorList>
    </citation>
    <scope>NUCLEOTIDE SEQUENCE [LARGE SCALE GENOMIC DNA]</scope>
    <source>
        <strain evidence="3 4">AF43-2</strain>
    </source>
</reference>
<protein>
    <recommendedName>
        <fullName evidence="7">WXG100 family type VII secretion target</fullName>
    </recommendedName>
</protein>
<evidence type="ECO:0000313" key="5">
    <source>
        <dbReference type="Proteomes" id="UP000390763"/>
    </source>
</evidence>
<dbReference type="Proteomes" id="UP001209074">
    <property type="component" value="Unassembled WGS sequence"/>
</dbReference>
<reference evidence="5" key="2">
    <citation type="submission" date="2019-09" db="EMBL/GenBank/DDBJ databases">
        <title>Distinct polysaccharide growth profiles of human intestinal Prevotella copri isolates.</title>
        <authorList>
            <person name="Fehlner-Peach H."/>
            <person name="Magnabosco C."/>
            <person name="Raghavan V."/>
            <person name="Scher J.U."/>
            <person name="Tett A."/>
            <person name="Cox L.M."/>
            <person name="Gottsegen C."/>
            <person name="Watters A."/>
            <person name="Wiltshire- Gordon J.D."/>
            <person name="Segata N."/>
            <person name="Bonneau R."/>
            <person name="Littman D.R."/>
        </authorList>
    </citation>
    <scope>NUCLEOTIDE SEQUENCE [LARGE SCALE GENOMIC DNA]</scope>
    <source>
        <strain evidence="5">iAK279</strain>
    </source>
</reference>
<reference evidence="2" key="4">
    <citation type="submission" date="2023-10" db="EMBL/GenBank/DDBJ databases">
        <title>Distinct polysaccharide growth profiles of human intestinal Prevotella copri isolates.</title>
        <authorList>
            <person name="Fehlner-Peach H."/>
            <person name="Magnabosco C."/>
            <person name="Raghavan V."/>
            <person name="Scher J.U."/>
            <person name="Tett A."/>
            <person name="Cox L.M."/>
            <person name="Gottsegen C."/>
            <person name="Watters A."/>
            <person name="Wiltshire- Gordon J.D."/>
            <person name="Segata N."/>
            <person name="Bonneau R."/>
            <person name="Littman D.R."/>
        </authorList>
    </citation>
    <scope>NUCLEOTIDE SEQUENCE</scope>
    <source>
        <strain evidence="2">IAK279</strain>
    </source>
</reference>
<dbReference type="Proteomes" id="UP000390763">
    <property type="component" value="Unassembled WGS sequence"/>
</dbReference>
<dbReference type="SUPFAM" id="SSF158414">
    <property type="entry name" value="HP0062-like"/>
    <property type="match status" value="1"/>
</dbReference>